<dbReference type="InterPro" id="IPR008906">
    <property type="entry name" value="HATC_C_dom"/>
</dbReference>
<evidence type="ECO:0000256" key="5">
    <source>
        <dbReference type="ARBA" id="ARBA00023242"/>
    </source>
</evidence>
<dbReference type="PANTHER" id="PTHR46481:SF10">
    <property type="entry name" value="ZINC FINGER BED DOMAIN-CONTAINING PROTEIN 39"/>
    <property type="match status" value="1"/>
</dbReference>
<dbReference type="GO" id="GO:0008270">
    <property type="term" value="F:zinc ion binding"/>
    <property type="evidence" value="ECO:0007669"/>
    <property type="project" value="UniProtKB-KW"/>
</dbReference>
<evidence type="ECO:0000259" key="8">
    <source>
        <dbReference type="Pfam" id="PF05699"/>
    </source>
</evidence>
<dbReference type="InterPro" id="IPR007021">
    <property type="entry name" value="DUF659"/>
</dbReference>
<dbReference type="InterPro" id="IPR012337">
    <property type="entry name" value="RNaseH-like_sf"/>
</dbReference>
<comment type="caution">
    <text evidence="9">The sequence shown here is derived from an EMBL/GenBank/DDBJ whole genome shotgun (WGS) entry which is preliminary data.</text>
</comment>
<keyword evidence="2" id="KW-0479">Metal-binding</keyword>
<dbReference type="PANTHER" id="PTHR46481">
    <property type="entry name" value="ZINC FINGER BED DOMAIN-CONTAINING PROTEIN 4"/>
    <property type="match status" value="1"/>
</dbReference>
<dbReference type="OrthoDB" id="1607513at2759"/>
<protein>
    <recommendedName>
        <fullName evidence="11">BED-type domain-containing protein</fullName>
    </recommendedName>
</protein>
<feature type="domain" description="DUF659" evidence="7">
    <location>
        <begin position="217"/>
        <end position="345"/>
    </location>
</feature>
<feature type="domain" description="HAT C-terminal dimerisation" evidence="8">
    <location>
        <begin position="565"/>
        <end position="627"/>
    </location>
</feature>
<comment type="subcellular location">
    <subcellularLocation>
        <location evidence="1">Nucleus</location>
    </subcellularLocation>
</comment>
<name>A0A815VWR8_ADIRI</name>
<dbReference type="AlphaFoldDB" id="A0A815VWR8"/>
<evidence type="ECO:0008006" key="11">
    <source>
        <dbReference type="Google" id="ProtNLM"/>
    </source>
</evidence>
<dbReference type="GO" id="GO:0005634">
    <property type="term" value="C:nucleus"/>
    <property type="evidence" value="ECO:0007669"/>
    <property type="project" value="UniProtKB-SubCell"/>
</dbReference>
<dbReference type="Pfam" id="PF04937">
    <property type="entry name" value="DUF659"/>
    <property type="match status" value="1"/>
</dbReference>
<evidence type="ECO:0000313" key="9">
    <source>
        <dbReference type="EMBL" id="CAF1537609.1"/>
    </source>
</evidence>
<dbReference type="SUPFAM" id="SSF53098">
    <property type="entry name" value="Ribonuclease H-like"/>
    <property type="match status" value="1"/>
</dbReference>
<feature type="region of interest" description="Disordered" evidence="6">
    <location>
        <begin position="1"/>
        <end position="36"/>
    </location>
</feature>
<keyword evidence="4" id="KW-0862">Zinc</keyword>
<evidence type="ECO:0000256" key="2">
    <source>
        <dbReference type="ARBA" id="ARBA00022723"/>
    </source>
</evidence>
<dbReference type="Proteomes" id="UP000663852">
    <property type="component" value="Unassembled WGS sequence"/>
</dbReference>
<organism evidence="9 10">
    <name type="scientific">Adineta ricciae</name>
    <name type="common">Rotifer</name>
    <dbReference type="NCBI Taxonomy" id="249248"/>
    <lineage>
        <taxon>Eukaryota</taxon>
        <taxon>Metazoa</taxon>
        <taxon>Spiralia</taxon>
        <taxon>Gnathifera</taxon>
        <taxon>Rotifera</taxon>
        <taxon>Eurotatoria</taxon>
        <taxon>Bdelloidea</taxon>
        <taxon>Adinetida</taxon>
        <taxon>Adinetidae</taxon>
        <taxon>Adineta</taxon>
    </lineage>
</organism>
<feature type="compositionally biased region" description="Low complexity" evidence="6">
    <location>
        <begin position="16"/>
        <end position="33"/>
    </location>
</feature>
<sequence length="762" mass="87275">MATSPITLIDDNTGDETSNSELSISSSSFNTSSPKTCGRNRNYIWSHFIDEGEAKTGGYRKARCRYCKILLSYAKIPMMYNHIAGQCDALVIQNPTARIDTIAKLTEIDQQNQSPKSAKRLVQLYDASSTKKQMKMDQYGSRILSPNEKLDIDRTLLKALIMNSIPFQVVTSAYFLDLIQKLNPSYCPPDKMKLTRQTLMNELLYVEKMNDSILTEASYLTLNLDGWTDQSHRSLYEFNVITENRRAVVLSLVDLSAYSHTAEFLLERLEIVLRRASTTFNIAEKIVAIVTDNPNVMEKLRNLFIAKPAYRHILDFRCFAHAINLIAVDVVKHSTAFRIISKITTITSYSNHSHAFKAKLKEESMRLKCNKETLDTIVVTRWTSVADCLRSFLLLKTPLQMMVSIEKDNLPAKIVNIISHRTFFTDIEQLYSIMKVLSYAVTLIQSRGATLADCHLVLAYLYVITNDFSSQCDYVDFNRYVSKVAKIRLKEFQNPFYLTCFYLHPKYRGAGLLSESRSTVYRCIAEYSKLIGNNSSVTKNVIGALQRYEIKAGPYSLIYSKGDTPSTWWCMIRDHTHGSCLQQIALRFLSITPHSVMPERLFSILSWQHSKRRNRLSPFTLEAIAKIHTFYKHNSEDTQVDINIIEDALGEEIRSDGNLSDTTMSNTTADEFQRTMSEYQEILQEMTQSDVIDMKSVDDNDLLRMEKTMNKDDQDLHAVFVEAGLFDQPDKSNFDEEQEMTECDEHVDDYDVDGLLRDAMSH</sequence>
<accession>A0A815VWR8</accession>
<dbReference type="EMBL" id="CAJNOJ010000993">
    <property type="protein sequence ID" value="CAF1537609.1"/>
    <property type="molecule type" value="Genomic_DNA"/>
</dbReference>
<reference evidence="9" key="1">
    <citation type="submission" date="2021-02" db="EMBL/GenBank/DDBJ databases">
        <authorList>
            <person name="Nowell W R."/>
        </authorList>
    </citation>
    <scope>NUCLEOTIDE SEQUENCE</scope>
</reference>
<dbReference type="InterPro" id="IPR052035">
    <property type="entry name" value="ZnF_BED_domain_contain"/>
</dbReference>
<dbReference type="Pfam" id="PF05699">
    <property type="entry name" value="Dimer_Tnp_hAT"/>
    <property type="match status" value="1"/>
</dbReference>
<keyword evidence="3" id="KW-0863">Zinc-finger</keyword>
<evidence type="ECO:0000256" key="6">
    <source>
        <dbReference type="SAM" id="MobiDB-lite"/>
    </source>
</evidence>
<evidence type="ECO:0000256" key="4">
    <source>
        <dbReference type="ARBA" id="ARBA00022833"/>
    </source>
</evidence>
<evidence type="ECO:0000256" key="3">
    <source>
        <dbReference type="ARBA" id="ARBA00022771"/>
    </source>
</evidence>
<dbReference type="GO" id="GO:0046983">
    <property type="term" value="F:protein dimerization activity"/>
    <property type="evidence" value="ECO:0007669"/>
    <property type="project" value="InterPro"/>
</dbReference>
<gene>
    <name evidence="9" type="ORF">EDS130_LOCUS45070</name>
</gene>
<evidence type="ECO:0000256" key="1">
    <source>
        <dbReference type="ARBA" id="ARBA00004123"/>
    </source>
</evidence>
<keyword evidence="5" id="KW-0539">Nucleus</keyword>
<evidence type="ECO:0000259" key="7">
    <source>
        <dbReference type="Pfam" id="PF04937"/>
    </source>
</evidence>
<evidence type="ECO:0000313" key="10">
    <source>
        <dbReference type="Proteomes" id="UP000663852"/>
    </source>
</evidence>
<proteinExistence type="predicted"/>